<evidence type="ECO:0000256" key="3">
    <source>
        <dbReference type="ARBA" id="ARBA00022741"/>
    </source>
</evidence>
<dbReference type="EMBL" id="BAAAUT010000001">
    <property type="protein sequence ID" value="GAA3113612.1"/>
    <property type="molecule type" value="Genomic_DNA"/>
</dbReference>
<dbReference type="PANTHER" id="PTHR43776:SF7">
    <property type="entry name" value="D,D-DIPEPTIDE TRANSPORT ATP-BINDING PROTEIN DDPF-RELATED"/>
    <property type="match status" value="1"/>
</dbReference>
<dbReference type="InterPro" id="IPR017871">
    <property type="entry name" value="ABC_transporter-like_CS"/>
</dbReference>
<gene>
    <name evidence="7" type="ORF">GCM10010466_00840</name>
</gene>
<organism evidence="7 8">
    <name type="scientific">Planomonospora alba</name>
    <dbReference type="NCBI Taxonomy" id="161354"/>
    <lineage>
        <taxon>Bacteria</taxon>
        <taxon>Bacillati</taxon>
        <taxon>Actinomycetota</taxon>
        <taxon>Actinomycetes</taxon>
        <taxon>Streptosporangiales</taxon>
        <taxon>Streptosporangiaceae</taxon>
        <taxon>Planomonospora</taxon>
    </lineage>
</organism>
<dbReference type="Pfam" id="PF00005">
    <property type="entry name" value="ABC_tran"/>
    <property type="match status" value="1"/>
</dbReference>
<keyword evidence="3" id="KW-0547">Nucleotide-binding</keyword>
<protein>
    <submittedName>
        <fullName evidence="7">ATP-binding cassette domain-containing protein</fullName>
    </submittedName>
</protein>
<dbReference type="SUPFAM" id="SSF52540">
    <property type="entry name" value="P-loop containing nucleoside triphosphate hydrolases"/>
    <property type="match status" value="1"/>
</dbReference>
<evidence type="ECO:0000313" key="7">
    <source>
        <dbReference type="EMBL" id="GAA3113612.1"/>
    </source>
</evidence>
<dbReference type="PANTHER" id="PTHR43776">
    <property type="entry name" value="TRANSPORT ATP-BINDING PROTEIN"/>
    <property type="match status" value="1"/>
</dbReference>
<comment type="caution">
    <text evidence="7">The sequence shown here is derived from an EMBL/GenBank/DDBJ whole genome shotgun (WGS) entry which is preliminary data.</text>
</comment>
<evidence type="ECO:0000256" key="4">
    <source>
        <dbReference type="ARBA" id="ARBA00022840"/>
    </source>
</evidence>
<dbReference type="Pfam" id="PF08352">
    <property type="entry name" value="oligo_HPY"/>
    <property type="match status" value="1"/>
</dbReference>
<dbReference type="InterPro" id="IPR003439">
    <property type="entry name" value="ABC_transporter-like_ATP-bd"/>
</dbReference>
<keyword evidence="8" id="KW-1185">Reference proteome</keyword>
<feature type="region of interest" description="Disordered" evidence="5">
    <location>
        <begin position="1"/>
        <end position="35"/>
    </location>
</feature>
<name>A0ABP6MH83_9ACTN</name>
<evidence type="ECO:0000259" key="6">
    <source>
        <dbReference type="PROSITE" id="PS50893"/>
    </source>
</evidence>
<evidence type="ECO:0000256" key="2">
    <source>
        <dbReference type="ARBA" id="ARBA00022448"/>
    </source>
</evidence>
<dbReference type="GO" id="GO:0005524">
    <property type="term" value="F:ATP binding"/>
    <property type="evidence" value="ECO:0007669"/>
    <property type="project" value="UniProtKB-KW"/>
</dbReference>
<dbReference type="Proteomes" id="UP001500320">
    <property type="component" value="Unassembled WGS sequence"/>
</dbReference>
<dbReference type="Gene3D" id="3.40.50.300">
    <property type="entry name" value="P-loop containing nucleotide triphosphate hydrolases"/>
    <property type="match status" value="1"/>
</dbReference>
<dbReference type="InterPro" id="IPR050319">
    <property type="entry name" value="ABC_transp_ATP-bind"/>
</dbReference>
<dbReference type="InterPro" id="IPR013563">
    <property type="entry name" value="Oligopep_ABC_C"/>
</dbReference>
<sequence length="367" mass="39336">MSPALPADGPPAQDPAGTDAPPGRAAGDPGTGAADARPLLAVRGLEVHFPIRSGVLRQRAAGRVRAVDGVDLTVRHGMTYGLVGESGCGKSTLGKAVLRLVEPTAGTVAFDGVDVGALEREPLRRLRRRMQMVFQDPLASLDPRQSVESVLAEPLRVHGFTGDRSARVRELLDLVGLPAGAAGRYPHEFSGGQRQRVGIARAIALNPDLIIADEPVSALDVSIQAQIVNLLQDLQAQLGLTYVVIAHDLAVVRHVSDVIGVMYLGALVEEAPSDELYAEPLHPYTVALMSAIPIPDPAVEERRRRILLAGDLPSPVDVPPGCRFHTRCPFRRPTRCADETPELRQVRPGRRVACHWAEEIALSPGRT</sequence>
<dbReference type="PROSITE" id="PS00211">
    <property type="entry name" value="ABC_TRANSPORTER_1"/>
    <property type="match status" value="1"/>
</dbReference>
<dbReference type="SMART" id="SM00382">
    <property type="entry name" value="AAA"/>
    <property type="match status" value="1"/>
</dbReference>
<dbReference type="NCBIfam" id="TIGR01727">
    <property type="entry name" value="oligo_HPY"/>
    <property type="match status" value="1"/>
</dbReference>
<evidence type="ECO:0000313" key="8">
    <source>
        <dbReference type="Proteomes" id="UP001500320"/>
    </source>
</evidence>
<dbReference type="RefSeq" id="WP_344854578.1">
    <property type="nucleotide sequence ID" value="NZ_BAAAUT010000001.1"/>
</dbReference>
<feature type="domain" description="ABC transporter" evidence="6">
    <location>
        <begin position="42"/>
        <end position="289"/>
    </location>
</feature>
<accession>A0ABP6MH83</accession>
<feature type="compositionally biased region" description="Low complexity" evidence="5">
    <location>
        <begin position="14"/>
        <end position="35"/>
    </location>
</feature>
<evidence type="ECO:0000256" key="1">
    <source>
        <dbReference type="ARBA" id="ARBA00005417"/>
    </source>
</evidence>
<comment type="similarity">
    <text evidence="1">Belongs to the ABC transporter superfamily.</text>
</comment>
<keyword evidence="4 7" id="KW-0067">ATP-binding</keyword>
<reference evidence="8" key="1">
    <citation type="journal article" date="2019" name="Int. J. Syst. Evol. Microbiol.">
        <title>The Global Catalogue of Microorganisms (GCM) 10K type strain sequencing project: providing services to taxonomists for standard genome sequencing and annotation.</title>
        <authorList>
            <consortium name="The Broad Institute Genomics Platform"/>
            <consortium name="The Broad Institute Genome Sequencing Center for Infectious Disease"/>
            <person name="Wu L."/>
            <person name="Ma J."/>
        </authorList>
    </citation>
    <scope>NUCLEOTIDE SEQUENCE [LARGE SCALE GENOMIC DNA]</scope>
    <source>
        <strain evidence="8">JCM 9373</strain>
    </source>
</reference>
<proteinExistence type="inferred from homology"/>
<dbReference type="PROSITE" id="PS50893">
    <property type="entry name" value="ABC_TRANSPORTER_2"/>
    <property type="match status" value="1"/>
</dbReference>
<evidence type="ECO:0000256" key="5">
    <source>
        <dbReference type="SAM" id="MobiDB-lite"/>
    </source>
</evidence>
<dbReference type="CDD" id="cd03257">
    <property type="entry name" value="ABC_NikE_OppD_transporters"/>
    <property type="match status" value="1"/>
</dbReference>
<dbReference type="InterPro" id="IPR003593">
    <property type="entry name" value="AAA+_ATPase"/>
</dbReference>
<dbReference type="InterPro" id="IPR027417">
    <property type="entry name" value="P-loop_NTPase"/>
</dbReference>
<keyword evidence="2" id="KW-0813">Transport</keyword>